<dbReference type="Pfam" id="PF13410">
    <property type="entry name" value="GST_C_2"/>
    <property type="match status" value="1"/>
</dbReference>
<dbReference type="PRINTS" id="PR01263">
    <property type="entry name" value="INTCLCHANNEL"/>
</dbReference>
<dbReference type="GO" id="GO:0005737">
    <property type="term" value="C:cytoplasm"/>
    <property type="evidence" value="ECO:0007669"/>
    <property type="project" value="UniProtKB-SubCell"/>
</dbReference>
<protein>
    <submittedName>
        <fullName evidence="17">Chloride intracellular channel protein 5-like</fullName>
    </submittedName>
</protein>
<dbReference type="Gene3D" id="3.40.30.10">
    <property type="entry name" value="Glutaredoxin"/>
    <property type="match status" value="1"/>
</dbReference>
<keyword evidence="4" id="KW-0813">Transport</keyword>
<keyword evidence="9" id="KW-0560">Oxidoreductase</keyword>
<evidence type="ECO:0000256" key="8">
    <source>
        <dbReference type="ARBA" id="ARBA00022989"/>
    </source>
</evidence>
<evidence type="ECO:0000313" key="17">
    <source>
        <dbReference type="EMBL" id="CAB3231625.1"/>
    </source>
</evidence>
<evidence type="ECO:0000256" key="10">
    <source>
        <dbReference type="ARBA" id="ARBA00023065"/>
    </source>
</evidence>
<dbReference type="InterPro" id="IPR053823">
    <property type="entry name" value="CLIC_N"/>
</dbReference>
<evidence type="ECO:0000256" key="11">
    <source>
        <dbReference type="ARBA" id="ARBA00023136"/>
    </source>
</evidence>
<dbReference type="PANTHER" id="PTHR45476">
    <property type="entry name" value="CHLORIDE INTRACELLULAR CHANNEL PROTEIN 6-RELATED"/>
    <property type="match status" value="1"/>
</dbReference>
<evidence type="ECO:0000256" key="2">
    <source>
        <dbReference type="ARBA" id="ARBA00004496"/>
    </source>
</evidence>
<comment type="catalytic activity">
    <reaction evidence="15">
        <text>chloride(in) = chloride(out)</text>
        <dbReference type="Rhea" id="RHEA:29823"/>
        <dbReference type="ChEBI" id="CHEBI:17996"/>
    </reaction>
</comment>
<keyword evidence="12" id="KW-0869">Chloride channel</keyword>
<name>A0A6F9DA51_9ASCI</name>
<reference evidence="17" key="1">
    <citation type="submission" date="2020-04" db="EMBL/GenBank/DDBJ databases">
        <authorList>
            <person name="Neveu A P."/>
        </authorList>
    </citation>
    <scope>NUCLEOTIDE SEQUENCE</scope>
    <source>
        <tissue evidence="17">Whole embryo</tissue>
    </source>
</reference>
<evidence type="ECO:0000256" key="14">
    <source>
        <dbReference type="ARBA" id="ARBA00023303"/>
    </source>
</evidence>
<dbReference type="EMBL" id="LR784006">
    <property type="protein sequence ID" value="CAB3231625.1"/>
    <property type="molecule type" value="mRNA"/>
</dbReference>
<dbReference type="SFLD" id="SFLDS00019">
    <property type="entry name" value="Glutathione_Transferase_(cytos"/>
    <property type="match status" value="1"/>
</dbReference>
<comment type="subcellular location">
    <subcellularLocation>
        <location evidence="2">Cytoplasm</location>
    </subcellularLocation>
    <subcellularLocation>
        <location evidence="1">Membrane</location>
        <topology evidence="1">Single-pass membrane protein</topology>
    </subcellularLocation>
</comment>
<dbReference type="GO" id="GO:0016491">
    <property type="term" value="F:oxidoreductase activity"/>
    <property type="evidence" value="ECO:0007669"/>
    <property type="project" value="UniProtKB-KW"/>
</dbReference>
<keyword evidence="8" id="KW-1133">Transmembrane helix</keyword>
<dbReference type="SUPFAM" id="SSF52833">
    <property type="entry name" value="Thioredoxin-like"/>
    <property type="match status" value="1"/>
</dbReference>
<dbReference type="Gene3D" id="1.20.1050.10">
    <property type="match status" value="1"/>
</dbReference>
<evidence type="ECO:0000256" key="1">
    <source>
        <dbReference type="ARBA" id="ARBA00004167"/>
    </source>
</evidence>
<dbReference type="CDD" id="cd03061">
    <property type="entry name" value="GST_N_CLIC"/>
    <property type="match status" value="1"/>
</dbReference>
<keyword evidence="5" id="KW-0963">Cytoplasm</keyword>
<evidence type="ECO:0000256" key="6">
    <source>
        <dbReference type="ARBA" id="ARBA00022692"/>
    </source>
</evidence>
<comment type="similarity">
    <text evidence="3">Belongs to the chloride channel CLIC family.</text>
</comment>
<keyword evidence="10" id="KW-0406">Ion transport</keyword>
<dbReference type="GO" id="GO:0034707">
    <property type="term" value="C:chloride channel complex"/>
    <property type="evidence" value="ECO:0007669"/>
    <property type="project" value="UniProtKB-KW"/>
</dbReference>
<dbReference type="InterPro" id="IPR036249">
    <property type="entry name" value="Thioredoxin-like_sf"/>
</dbReference>
<evidence type="ECO:0000256" key="3">
    <source>
        <dbReference type="ARBA" id="ARBA00007655"/>
    </source>
</evidence>
<organism evidence="17">
    <name type="scientific">Phallusia mammillata</name>
    <dbReference type="NCBI Taxonomy" id="59560"/>
    <lineage>
        <taxon>Eukaryota</taxon>
        <taxon>Metazoa</taxon>
        <taxon>Chordata</taxon>
        <taxon>Tunicata</taxon>
        <taxon>Ascidiacea</taxon>
        <taxon>Phlebobranchia</taxon>
        <taxon>Ascidiidae</taxon>
        <taxon>Phallusia</taxon>
    </lineage>
</organism>
<keyword evidence="14" id="KW-0407">Ion channel</keyword>
<proteinExistence type="evidence at transcript level"/>
<evidence type="ECO:0000256" key="7">
    <source>
        <dbReference type="ARBA" id="ARBA00022882"/>
    </source>
</evidence>
<sequence>MADTMENIYDEVAEGVGSEYVNDNTAEAADIPNSEVDYIHHYETEAQPEADLPQPPEHLYEFETHSSASSASGKEEAPKSPVGIASMAELVVQGIENLKTEDKPEKDNAVVVNGNGACADSVSSNKRPDPQIALFVKAGSDRECIGCCPFSQRLFMILWLKGVVFNVTTVDKATKPKQLKDVAPGTNPPFLLFNGEELTDIQKCEDYIEAELYPPRYPKLACKHQQSKTTGNDVFAKFSAFIKFRGNVNDPKRKDLENKLNVSLRKFNAYLNEPLDDEIDEDDDSDEAQISKRKFIDGNTMTIADCVMLPKLHILRVACKGMLNYEIPEEFTGIHRYLANADNADEFLQTCASDDEIIWAYGGRRKPKK</sequence>
<keyword evidence="6" id="KW-0812">Transmembrane</keyword>
<dbReference type="GO" id="GO:0005254">
    <property type="term" value="F:chloride channel activity"/>
    <property type="evidence" value="ECO:0007669"/>
    <property type="project" value="UniProtKB-KW"/>
</dbReference>
<evidence type="ECO:0000256" key="9">
    <source>
        <dbReference type="ARBA" id="ARBA00023002"/>
    </source>
</evidence>
<feature type="domain" description="CLIC N-terminal" evidence="16">
    <location>
        <begin position="130"/>
        <end position="215"/>
    </location>
</feature>
<evidence type="ECO:0000256" key="5">
    <source>
        <dbReference type="ARBA" id="ARBA00022490"/>
    </source>
</evidence>
<keyword evidence="7" id="KW-0851">Voltage-gated channel</keyword>
<dbReference type="InterPro" id="IPR002946">
    <property type="entry name" value="CLIC"/>
</dbReference>
<dbReference type="Pfam" id="PF22441">
    <property type="entry name" value="CLIC-like_N"/>
    <property type="match status" value="1"/>
</dbReference>
<evidence type="ECO:0000256" key="4">
    <source>
        <dbReference type="ARBA" id="ARBA00022448"/>
    </source>
</evidence>
<evidence type="ECO:0000256" key="15">
    <source>
        <dbReference type="ARBA" id="ARBA00024167"/>
    </source>
</evidence>
<dbReference type="AlphaFoldDB" id="A0A6F9DA51"/>
<evidence type="ECO:0000256" key="13">
    <source>
        <dbReference type="ARBA" id="ARBA00023214"/>
    </source>
</evidence>
<dbReference type="SUPFAM" id="SSF47616">
    <property type="entry name" value="GST C-terminal domain-like"/>
    <property type="match status" value="1"/>
</dbReference>
<accession>A0A6F9DA51</accession>
<gene>
    <name evidence="17" type="primary">Clic5</name>
</gene>
<dbReference type="InterPro" id="IPR040079">
    <property type="entry name" value="Glutathione_S-Trfase"/>
</dbReference>
<evidence type="ECO:0000259" key="16">
    <source>
        <dbReference type="Pfam" id="PF22441"/>
    </source>
</evidence>
<dbReference type="InterPro" id="IPR036282">
    <property type="entry name" value="Glutathione-S-Trfase_C_sf"/>
</dbReference>
<keyword evidence="11" id="KW-0472">Membrane</keyword>
<keyword evidence="13" id="KW-0868">Chloride</keyword>
<evidence type="ECO:0000256" key="12">
    <source>
        <dbReference type="ARBA" id="ARBA00023173"/>
    </source>
</evidence>